<evidence type="ECO:0000256" key="2">
    <source>
        <dbReference type="ARBA" id="ARBA00008872"/>
    </source>
</evidence>
<dbReference type="WBParaSite" id="SPAL_0001750800.1">
    <property type="protein sequence ID" value="SPAL_0001750800.1"/>
    <property type="gene ID" value="SPAL_0001750800"/>
</dbReference>
<evidence type="ECO:0000256" key="9">
    <source>
        <dbReference type="ARBA" id="ARBA00046672"/>
    </source>
</evidence>
<dbReference type="Pfam" id="PF02784">
    <property type="entry name" value="Orn_Arg_deC_N"/>
    <property type="match status" value="1"/>
</dbReference>
<evidence type="ECO:0000259" key="13">
    <source>
        <dbReference type="Pfam" id="PF00278"/>
    </source>
</evidence>
<comment type="similarity">
    <text evidence="2 12">Belongs to the Orn/Lys/Arg decarboxylase class-II family.</text>
</comment>
<evidence type="ECO:0000256" key="1">
    <source>
        <dbReference type="ARBA" id="ARBA00001933"/>
    </source>
</evidence>
<dbReference type="PANTHER" id="PTHR11482:SF6">
    <property type="entry name" value="ORNITHINE DECARBOXYLASE 1-RELATED"/>
    <property type="match status" value="1"/>
</dbReference>
<dbReference type="Gene3D" id="3.20.20.10">
    <property type="entry name" value="Alanine racemase"/>
    <property type="match status" value="1"/>
</dbReference>
<evidence type="ECO:0000313" key="15">
    <source>
        <dbReference type="Proteomes" id="UP000046392"/>
    </source>
</evidence>
<dbReference type="GO" id="GO:0005737">
    <property type="term" value="C:cytoplasm"/>
    <property type="evidence" value="ECO:0007669"/>
    <property type="project" value="TreeGrafter"/>
</dbReference>
<organism evidence="15 16">
    <name type="scientific">Strongyloides papillosus</name>
    <name type="common">Intestinal threadworm</name>
    <dbReference type="NCBI Taxonomy" id="174720"/>
    <lineage>
        <taxon>Eukaryota</taxon>
        <taxon>Metazoa</taxon>
        <taxon>Ecdysozoa</taxon>
        <taxon>Nematoda</taxon>
        <taxon>Chromadorea</taxon>
        <taxon>Rhabditida</taxon>
        <taxon>Tylenchina</taxon>
        <taxon>Panagrolaimomorpha</taxon>
        <taxon>Strongyloidoidea</taxon>
        <taxon>Strongyloididae</taxon>
        <taxon>Strongyloides</taxon>
    </lineage>
</organism>
<dbReference type="SUPFAM" id="SSF51419">
    <property type="entry name" value="PLP-binding barrel"/>
    <property type="match status" value="1"/>
</dbReference>
<dbReference type="SUPFAM" id="SSF50621">
    <property type="entry name" value="Alanine racemase C-terminal domain-like"/>
    <property type="match status" value="1"/>
</dbReference>
<dbReference type="PRINTS" id="PR01179">
    <property type="entry name" value="ODADCRBXLASE"/>
</dbReference>
<dbReference type="AlphaFoldDB" id="A0A0N5CI46"/>
<evidence type="ECO:0000256" key="6">
    <source>
        <dbReference type="ARBA" id="ARBA00034115"/>
    </source>
</evidence>
<evidence type="ECO:0000259" key="14">
    <source>
        <dbReference type="Pfam" id="PF02784"/>
    </source>
</evidence>
<comment type="catalytic activity">
    <reaction evidence="10">
        <text>L-ornithine + H(+) = putrescine + CO2</text>
        <dbReference type="Rhea" id="RHEA:22964"/>
        <dbReference type="ChEBI" id="CHEBI:15378"/>
        <dbReference type="ChEBI" id="CHEBI:16526"/>
        <dbReference type="ChEBI" id="CHEBI:46911"/>
        <dbReference type="ChEBI" id="CHEBI:326268"/>
        <dbReference type="EC" id="4.1.1.17"/>
    </reaction>
</comment>
<dbReference type="STRING" id="174720.A0A0N5CI46"/>
<sequence length="429" mass="47561">MLDIAGKNVIFEVLTDKKIAVYDGEVDNLKISQKIAASKNIKNDDSPFVVMNLDTVIKKFNEFRQLLPRVKPFYAVKCNNDPILLKTLSLLGTGFDCASKAEIEDVMKDGLANTDNIIYANPCKTKNFIIHARDRGVRMMTFDHEEELVKIASVYKDAELVIRIAVSDPTAQCPLNLKFGCDPVKDAPHLIDKAYALGVKVIGVSFHVGSGCNDPTAFKMAIQYSRDLFDYGNKVGHEMTLLDIGGGFPGHERSKTSFATIASVIAPELDELFPENSGVRIIAEPGRYFAASPSSVTANVIAKSKVSASRITKNVEDNGKDGYMYYINDGVYGSFNCILFDHEHCYGHPLFELEGEPTFPTTIWGPTCDSLDQVETLTYLRELQEGDWIYYPAMGAYTTAAASTFNGFCKPKTYYVMSESSWELLNKAI</sequence>
<comment type="function">
    <text evidence="8">Catalyzes the first and rate-limiting step of polyamine biosynthesis that converts ornithine into putrescine, which is the precursor for the polyamines, spermidine and spermine. Polyamines are essential for cell proliferation and are implicated in cellular processes, ranging from DNA replication to apoptosis.</text>
</comment>
<dbReference type="GO" id="GO:0033387">
    <property type="term" value="P:putrescine biosynthetic process from arginine, via ornithine"/>
    <property type="evidence" value="ECO:0007669"/>
    <property type="project" value="TreeGrafter"/>
</dbReference>
<keyword evidence="3 11" id="KW-0663">Pyridoxal phosphate</keyword>
<comment type="subunit">
    <text evidence="9">Homodimer. Only the dimer is catalytically active, as the active sites are constructed of residues from both monomers.</text>
</comment>
<dbReference type="InterPro" id="IPR002433">
    <property type="entry name" value="Orn_de-COase"/>
</dbReference>
<dbReference type="PRINTS" id="PR01182">
    <property type="entry name" value="ORNDCRBXLASE"/>
</dbReference>
<evidence type="ECO:0000256" key="8">
    <source>
        <dbReference type="ARBA" id="ARBA00037173"/>
    </source>
</evidence>
<evidence type="ECO:0000256" key="5">
    <source>
        <dbReference type="ARBA" id="ARBA00023239"/>
    </source>
</evidence>
<dbReference type="EC" id="4.1.1.17" evidence="7"/>
<dbReference type="FunFam" id="3.20.20.10:FF:000005">
    <property type="entry name" value="Ornithine decarboxylase"/>
    <property type="match status" value="1"/>
</dbReference>
<evidence type="ECO:0000256" key="11">
    <source>
        <dbReference type="PIRSR" id="PIRSR600183-50"/>
    </source>
</evidence>
<dbReference type="InterPro" id="IPR022643">
    <property type="entry name" value="De-COase2_C"/>
</dbReference>
<feature type="modified residue" description="N6-(pyridoxal phosphate)lysine" evidence="11">
    <location>
        <position position="77"/>
    </location>
</feature>
<keyword evidence="4" id="KW-0620">Polyamine biosynthesis</keyword>
<comment type="cofactor">
    <cofactor evidence="1 11">
        <name>pyridoxal 5'-phosphate</name>
        <dbReference type="ChEBI" id="CHEBI:597326"/>
    </cofactor>
</comment>
<evidence type="ECO:0000256" key="12">
    <source>
        <dbReference type="RuleBase" id="RU003737"/>
    </source>
</evidence>
<proteinExistence type="inferred from homology"/>
<dbReference type="InterPro" id="IPR022653">
    <property type="entry name" value="De-COase2_pyr-phos_BS"/>
</dbReference>
<dbReference type="InterPro" id="IPR009006">
    <property type="entry name" value="Ala_racemase/Decarboxylase_C"/>
</dbReference>
<accession>A0A0N5CI46</accession>
<dbReference type="InterPro" id="IPR029066">
    <property type="entry name" value="PLP-binding_barrel"/>
</dbReference>
<feature type="domain" description="Orn/DAP/Arg decarboxylase 2 C-terminal" evidence="13">
    <location>
        <begin position="308"/>
        <end position="395"/>
    </location>
</feature>
<dbReference type="CDD" id="cd00622">
    <property type="entry name" value="PLPDE_III_ODC"/>
    <property type="match status" value="1"/>
</dbReference>
<comment type="pathway">
    <text evidence="6">Amine and polyamine biosynthesis; putrescine biosynthesis via L-ornithine pathway; putrescine from L-ornithine: step 1/1.</text>
</comment>
<evidence type="ECO:0000256" key="4">
    <source>
        <dbReference type="ARBA" id="ARBA00023115"/>
    </source>
</evidence>
<dbReference type="Pfam" id="PF00278">
    <property type="entry name" value="Orn_DAP_Arg_deC"/>
    <property type="match status" value="1"/>
</dbReference>
<dbReference type="InterPro" id="IPR000183">
    <property type="entry name" value="Orn/DAP/Arg_de-COase"/>
</dbReference>
<feature type="active site" description="Proton donor" evidence="11">
    <location>
        <position position="368"/>
    </location>
</feature>
<dbReference type="Proteomes" id="UP000046392">
    <property type="component" value="Unplaced"/>
</dbReference>
<dbReference type="PROSITE" id="PS00878">
    <property type="entry name" value="ODR_DC_2_1"/>
    <property type="match status" value="1"/>
</dbReference>
<keyword evidence="15" id="KW-1185">Reference proteome</keyword>
<reference evidence="16" key="1">
    <citation type="submission" date="2017-02" db="UniProtKB">
        <authorList>
            <consortium name="WormBaseParasite"/>
        </authorList>
    </citation>
    <scope>IDENTIFICATION</scope>
</reference>
<evidence type="ECO:0000256" key="7">
    <source>
        <dbReference type="ARBA" id="ARBA00034138"/>
    </source>
</evidence>
<dbReference type="InterPro" id="IPR022644">
    <property type="entry name" value="De-COase2_N"/>
</dbReference>
<evidence type="ECO:0000313" key="16">
    <source>
        <dbReference type="WBParaSite" id="SPAL_0001750800.1"/>
    </source>
</evidence>
<protein>
    <recommendedName>
        <fullName evidence="7">ornithine decarboxylase</fullName>
        <ecNumber evidence="7">4.1.1.17</ecNumber>
    </recommendedName>
</protein>
<dbReference type="PANTHER" id="PTHR11482">
    <property type="entry name" value="ARGININE/DIAMINOPIMELATE/ORNITHINE DECARBOXYLASE"/>
    <property type="match status" value="1"/>
</dbReference>
<dbReference type="GO" id="GO:0004586">
    <property type="term" value="F:ornithine decarboxylase activity"/>
    <property type="evidence" value="ECO:0007669"/>
    <property type="project" value="UniProtKB-EC"/>
</dbReference>
<evidence type="ECO:0000256" key="3">
    <source>
        <dbReference type="ARBA" id="ARBA00022898"/>
    </source>
</evidence>
<dbReference type="Gene3D" id="2.40.37.10">
    <property type="entry name" value="Lyase, Ornithine Decarboxylase, Chain A, domain 1"/>
    <property type="match status" value="1"/>
</dbReference>
<name>A0A0N5CI46_STREA</name>
<feature type="domain" description="Orn/DAP/Arg decarboxylase 2 N-terminal" evidence="14">
    <location>
        <begin position="54"/>
        <end position="291"/>
    </location>
</feature>
<keyword evidence="5" id="KW-0456">Lyase</keyword>
<evidence type="ECO:0000256" key="10">
    <source>
        <dbReference type="ARBA" id="ARBA00049127"/>
    </source>
</evidence>